<sequence length="143" mass="16044">MDQGDPTPKKRRADGQVTGLAGEFFVAGELLKRGLQTSITFGNAKAIDIFAHSESSGVTYTVQVKALRQRNYFPIKRSAIEPHHVYVFVILNKPGDAVDYFIVEGQILAEADGDLGRYLDDPKFPGIGWRSLEPFRDNWQIFK</sequence>
<accession>A0AA46DA85</accession>
<dbReference type="RefSeq" id="WP_062196835.1">
    <property type="nucleotide sequence ID" value="NZ_SLXF01000024.1"/>
</dbReference>
<evidence type="ECO:0000313" key="1">
    <source>
        <dbReference type="EMBL" id="TCP01364.1"/>
    </source>
</evidence>
<reference evidence="1 2" key="1">
    <citation type="submission" date="2019-03" db="EMBL/GenBank/DDBJ databases">
        <title>Genomic Encyclopedia of Type Strains, Phase IV (KMG-IV): sequencing the most valuable type-strain genomes for metagenomic binning, comparative biology and taxonomic classification.</title>
        <authorList>
            <person name="Goeker M."/>
        </authorList>
    </citation>
    <scope>NUCLEOTIDE SEQUENCE [LARGE SCALE GENOMIC DNA]</scope>
    <source>
        <strain evidence="1 2">DSM 15264</strain>
    </source>
</reference>
<name>A0AA46DA85_9BURK</name>
<proteinExistence type="predicted"/>
<comment type="caution">
    <text evidence="1">The sequence shown here is derived from an EMBL/GenBank/DDBJ whole genome shotgun (WGS) entry which is preliminary data.</text>
</comment>
<dbReference type="EMBL" id="SLXF01000024">
    <property type="protein sequence ID" value="TCP01364.1"/>
    <property type="molecule type" value="Genomic_DNA"/>
</dbReference>
<gene>
    <name evidence="1" type="ORF">EV676_1243</name>
</gene>
<dbReference type="Proteomes" id="UP000294772">
    <property type="component" value="Unassembled WGS sequence"/>
</dbReference>
<dbReference type="InterPro" id="IPR011856">
    <property type="entry name" value="tRNA_endonuc-like_dom_sf"/>
</dbReference>
<dbReference type="AlphaFoldDB" id="A0AA46DA85"/>
<evidence type="ECO:0000313" key="2">
    <source>
        <dbReference type="Proteomes" id="UP000294772"/>
    </source>
</evidence>
<dbReference type="GO" id="GO:0003676">
    <property type="term" value="F:nucleic acid binding"/>
    <property type="evidence" value="ECO:0007669"/>
    <property type="project" value="InterPro"/>
</dbReference>
<protein>
    <recommendedName>
        <fullName evidence="3">PD(D/E)XK endonuclease domain-containing protein</fullName>
    </recommendedName>
</protein>
<evidence type="ECO:0008006" key="3">
    <source>
        <dbReference type="Google" id="ProtNLM"/>
    </source>
</evidence>
<organism evidence="1 2">
    <name type="scientific">Caldimonas thermodepolymerans</name>
    <dbReference type="NCBI Taxonomy" id="215580"/>
    <lineage>
        <taxon>Bacteria</taxon>
        <taxon>Pseudomonadati</taxon>
        <taxon>Pseudomonadota</taxon>
        <taxon>Betaproteobacteria</taxon>
        <taxon>Burkholderiales</taxon>
        <taxon>Sphaerotilaceae</taxon>
        <taxon>Caldimonas</taxon>
    </lineage>
</organism>
<dbReference type="Gene3D" id="3.40.1350.10">
    <property type="match status" value="1"/>
</dbReference>